<sequence>MTSRPSDEQGSLGILAAALLLLFAAFAAGLAGVHEVAATRSRLRQALVAALDAAAAQTDPLLTARAGRSEILEPRARSAFLHAFPQLAGLTAAWGPSPTDPVLAGPVVLEDFRVYTASDAGTPDPLGHVVSGPSVYARVRFPVTVRLLGVPAGRLEVQVAARQAAPAYDQLSSSWQYR</sequence>
<organism evidence="1 2">
    <name type="scientific">Caldinitratiruptor microaerophilus</name>
    <dbReference type="NCBI Taxonomy" id="671077"/>
    <lineage>
        <taxon>Bacteria</taxon>
        <taxon>Bacillati</taxon>
        <taxon>Bacillota</taxon>
        <taxon>Clostridia</taxon>
        <taxon>Eubacteriales</taxon>
        <taxon>Symbiobacteriaceae</taxon>
        <taxon>Caldinitratiruptor</taxon>
    </lineage>
</organism>
<protein>
    <submittedName>
        <fullName evidence="1">Uncharacterized protein</fullName>
    </submittedName>
</protein>
<gene>
    <name evidence="1" type="ORF">caldi_10290</name>
</gene>
<dbReference type="AlphaFoldDB" id="A0AA35CIQ3"/>
<dbReference type="EMBL" id="AP025628">
    <property type="protein sequence ID" value="BDG59939.1"/>
    <property type="molecule type" value="Genomic_DNA"/>
</dbReference>
<proteinExistence type="predicted"/>
<reference evidence="1" key="1">
    <citation type="submission" date="2022-03" db="EMBL/GenBank/DDBJ databases">
        <title>Complete genome sequence of Caldinitratiruptor microaerophilus.</title>
        <authorList>
            <person name="Mukaiyama R."/>
            <person name="Nishiyama T."/>
            <person name="Ueda K."/>
        </authorList>
    </citation>
    <scope>NUCLEOTIDE SEQUENCE</scope>
    <source>
        <strain evidence="1">JCM 16183</strain>
    </source>
</reference>
<evidence type="ECO:0000313" key="1">
    <source>
        <dbReference type="EMBL" id="BDG59939.1"/>
    </source>
</evidence>
<dbReference type="Proteomes" id="UP001163687">
    <property type="component" value="Chromosome"/>
</dbReference>
<dbReference type="RefSeq" id="WP_264844018.1">
    <property type="nucleotide sequence ID" value="NZ_AP025628.1"/>
</dbReference>
<keyword evidence="2" id="KW-1185">Reference proteome</keyword>
<accession>A0AA35CIQ3</accession>
<dbReference type="KEGG" id="cmic:caldi_10290"/>
<name>A0AA35CIQ3_9FIRM</name>
<evidence type="ECO:0000313" key="2">
    <source>
        <dbReference type="Proteomes" id="UP001163687"/>
    </source>
</evidence>